<accession>A0AA35R373</accession>
<dbReference type="EMBL" id="CASHTH010000482">
    <property type="protein sequence ID" value="CAI8002504.1"/>
    <property type="molecule type" value="Genomic_DNA"/>
</dbReference>
<name>A0AA35R373_GEOBA</name>
<evidence type="ECO:0000313" key="2">
    <source>
        <dbReference type="EMBL" id="CAI8002504.1"/>
    </source>
</evidence>
<keyword evidence="3" id="KW-1185">Reference proteome</keyword>
<sequence length="68" mass="7842">MEDLGNQRRSSEKRRERRGSDRSGAPRPRPPRRPRAVGRSSDVGPRPQSTRTRRPPQRRSLVCCLGHQ</sequence>
<dbReference type="Proteomes" id="UP001174909">
    <property type="component" value="Unassembled WGS sequence"/>
</dbReference>
<feature type="compositionally biased region" description="Low complexity" evidence="1">
    <location>
        <begin position="37"/>
        <end position="50"/>
    </location>
</feature>
<proteinExistence type="predicted"/>
<evidence type="ECO:0000313" key="3">
    <source>
        <dbReference type="Proteomes" id="UP001174909"/>
    </source>
</evidence>
<gene>
    <name evidence="2" type="ORF">GBAR_LOCUS3411</name>
</gene>
<comment type="caution">
    <text evidence="2">The sequence shown here is derived from an EMBL/GenBank/DDBJ whole genome shotgun (WGS) entry which is preliminary data.</text>
</comment>
<feature type="region of interest" description="Disordered" evidence="1">
    <location>
        <begin position="1"/>
        <end position="68"/>
    </location>
</feature>
<protein>
    <submittedName>
        <fullName evidence="2">Uncharacterized protein</fullName>
    </submittedName>
</protein>
<feature type="compositionally biased region" description="Basic and acidic residues" evidence="1">
    <location>
        <begin position="1"/>
        <end position="21"/>
    </location>
</feature>
<reference evidence="2" key="1">
    <citation type="submission" date="2023-03" db="EMBL/GenBank/DDBJ databases">
        <authorList>
            <person name="Steffen K."/>
            <person name="Cardenas P."/>
        </authorList>
    </citation>
    <scope>NUCLEOTIDE SEQUENCE</scope>
</reference>
<evidence type="ECO:0000256" key="1">
    <source>
        <dbReference type="SAM" id="MobiDB-lite"/>
    </source>
</evidence>
<organism evidence="2 3">
    <name type="scientific">Geodia barretti</name>
    <name type="common">Barrett's horny sponge</name>
    <dbReference type="NCBI Taxonomy" id="519541"/>
    <lineage>
        <taxon>Eukaryota</taxon>
        <taxon>Metazoa</taxon>
        <taxon>Porifera</taxon>
        <taxon>Demospongiae</taxon>
        <taxon>Heteroscleromorpha</taxon>
        <taxon>Tetractinellida</taxon>
        <taxon>Astrophorina</taxon>
        <taxon>Geodiidae</taxon>
        <taxon>Geodia</taxon>
    </lineage>
</organism>
<dbReference type="AlphaFoldDB" id="A0AA35R373"/>